<dbReference type="Proteomes" id="UP000317199">
    <property type="component" value="Chromosome"/>
</dbReference>
<protein>
    <submittedName>
        <fullName evidence="4">DUF1311 domain-containing protein</fullName>
    </submittedName>
</protein>
<feature type="transmembrane region" description="Helical" evidence="2">
    <location>
        <begin position="6"/>
        <end position="21"/>
    </location>
</feature>
<proteinExistence type="predicted"/>
<keyword evidence="5" id="KW-1185">Reference proteome</keyword>
<dbReference type="EMBL" id="CP041242">
    <property type="protein sequence ID" value="QDH68934.1"/>
    <property type="molecule type" value="Genomic_DNA"/>
</dbReference>
<keyword evidence="2" id="KW-0812">Transmembrane</keyword>
<dbReference type="Pfam" id="PF07007">
    <property type="entry name" value="LprI"/>
    <property type="match status" value="1"/>
</dbReference>
<dbReference type="OrthoDB" id="7340239at2"/>
<dbReference type="AlphaFoldDB" id="A0A514BNG5"/>
<dbReference type="KEGG" id="lyj:FKV23_01560"/>
<reference evidence="4 5" key="1">
    <citation type="submission" date="2019-06" db="EMBL/GenBank/DDBJ databases">
        <title>Lysobacter alkalisoli sp. nov. isolated from saline-alkali soil.</title>
        <authorList>
            <person name="Sun J.-Q."/>
            <person name="Xu L."/>
        </authorList>
    </citation>
    <scope>NUCLEOTIDE SEQUENCE [LARGE SCALE GENOMIC DNA]</scope>
    <source>
        <strain evidence="4 5">SJ-36</strain>
    </source>
</reference>
<evidence type="ECO:0000256" key="2">
    <source>
        <dbReference type="SAM" id="Phobius"/>
    </source>
</evidence>
<sequence length="206" mass="23638">MVEKLVYLIVGALLTWAFYFIQRRVERRGTVDAIERHRKLLALQQDLKNAETSLDELRRFEHRLIGRAEIAARIADNYFTKAEELARHTREDDTASDIDREAIAAFRRANAELEQLVAHLRQQLDGESLHDFEKAHARWLDYRERYARFIATSYSGGALRPLIHAVTLESVTLAWISELEMQLGDEDEDADADADIDAEAEAEDAA</sequence>
<evidence type="ECO:0000313" key="5">
    <source>
        <dbReference type="Proteomes" id="UP000317199"/>
    </source>
</evidence>
<keyword evidence="2" id="KW-0472">Membrane</keyword>
<organism evidence="4 5">
    <name type="scientific">Marilutibacter alkalisoli</name>
    <dbReference type="NCBI Taxonomy" id="2591633"/>
    <lineage>
        <taxon>Bacteria</taxon>
        <taxon>Pseudomonadati</taxon>
        <taxon>Pseudomonadota</taxon>
        <taxon>Gammaproteobacteria</taxon>
        <taxon>Lysobacterales</taxon>
        <taxon>Lysobacteraceae</taxon>
        <taxon>Marilutibacter</taxon>
    </lineage>
</organism>
<evidence type="ECO:0000259" key="3">
    <source>
        <dbReference type="Pfam" id="PF07007"/>
    </source>
</evidence>
<dbReference type="RefSeq" id="WP_141622276.1">
    <property type="nucleotide sequence ID" value="NZ_CP041242.1"/>
</dbReference>
<gene>
    <name evidence="4" type="ORF">FKV23_01560</name>
</gene>
<evidence type="ECO:0000256" key="1">
    <source>
        <dbReference type="SAM" id="MobiDB-lite"/>
    </source>
</evidence>
<feature type="region of interest" description="Disordered" evidence="1">
    <location>
        <begin position="184"/>
        <end position="206"/>
    </location>
</feature>
<dbReference type="InterPro" id="IPR009739">
    <property type="entry name" value="LprI-like_N"/>
</dbReference>
<feature type="domain" description="Lysozyme inhibitor LprI-like N-terminal" evidence="3">
    <location>
        <begin position="91"/>
        <end position="179"/>
    </location>
</feature>
<keyword evidence="2" id="KW-1133">Transmembrane helix</keyword>
<accession>A0A514BNG5</accession>
<dbReference type="Gene3D" id="1.20.1270.180">
    <property type="match status" value="1"/>
</dbReference>
<name>A0A514BNG5_9GAMM</name>
<evidence type="ECO:0000313" key="4">
    <source>
        <dbReference type="EMBL" id="QDH68934.1"/>
    </source>
</evidence>